<dbReference type="AlphaFoldDB" id="A0A6A5KJJ1"/>
<evidence type="ECO:0000313" key="2">
    <source>
        <dbReference type="EMBL" id="KAF1835761.1"/>
    </source>
</evidence>
<evidence type="ECO:0000256" key="1">
    <source>
        <dbReference type="SAM" id="MobiDB-lite"/>
    </source>
</evidence>
<proteinExistence type="predicted"/>
<gene>
    <name evidence="2" type="ORF">BDW02DRAFT_269415</name>
</gene>
<accession>A0A6A5KJJ1</accession>
<sequence>MDEMQRVERGASSAAHVPPHIHSPTTNHTCRQGARGGWLLFGPFTALELPHALLLSSISTVSSLNARREKETPVSTRHHYHNELRRLGPTRALRLTSPWAAPDGRLRSSAFLNRKNACPAAYAGPCFFQDRLNRAAPTIRDPAHTTRRR</sequence>
<reference evidence="2" key="1">
    <citation type="submission" date="2020-01" db="EMBL/GenBank/DDBJ databases">
        <authorList>
            <consortium name="DOE Joint Genome Institute"/>
            <person name="Haridas S."/>
            <person name="Albert R."/>
            <person name="Binder M."/>
            <person name="Bloem J."/>
            <person name="Labutti K."/>
            <person name="Salamov A."/>
            <person name="Andreopoulos B."/>
            <person name="Baker S.E."/>
            <person name="Barry K."/>
            <person name="Bills G."/>
            <person name="Bluhm B.H."/>
            <person name="Cannon C."/>
            <person name="Castanera R."/>
            <person name="Culley D.E."/>
            <person name="Daum C."/>
            <person name="Ezra D."/>
            <person name="Gonzalez J.B."/>
            <person name="Henrissat B."/>
            <person name="Kuo A."/>
            <person name="Liang C."/>
            <person name="Lipzen A."/>
            <person name="Lutzoni F."/>
            <person name="Magnuson J."/>
            <person name="Mondo S."/>
            <person name="Nolan M."/>
            <person name="Ohm R."/>
            <person name="Pangilinan J."/>
            <person name="Park H.-J."/>
            <person name="Ramirez L."/>
            <person name="Alfaro M."/>
            <person name="Sun H."/>
            <person name="Tritt A."/>
            <person name="Yoshinaga Y."/>
            <person name="Zwiers L.-H."/>
            <person name="Turgeon B.G."/>
            <person name="Goodwin S.B."/>
            <person name="Spatafora J.W."/>
            <person name="Crous P.W."/>
            <person name="Grigoriev I.V."/>
        </authorList>
    </citation>
    <scope>NUCLEOTIDE SEQUENCE</scope>
    <source>
        <strain evidence="2">P77</strain>
    </source>
</reference>
<organism evidence="2 3">
    <name type="scientific">Decorospora gaudefroyi</name>
    <dbReference type="NCBI Taxonomy" id="184978"/>
    <lineage>
        <taxon>Eukaryota</taxon>
        <taxon>Fungi</taxon>
        <taxon>Dikarya</taxon>
        <taxon>Ascomycota</taxon>
        <taxon>Pezizomycotina</taxon>
        <taxon>Dothideomycetes</taxon>
        <taxon>Pleosporomycetidae</taxon>
        <taxon>Pleosporales</taxon>
        <taxon>Pleosporineae</taxon>
        <taxon>Pleosporaceae</taxon>
        <taxon>Decorospora</taxon>
    </lineage>
</organism>
<name>A0A6A5KJJ1_9PLEO</name>
<dbReference type="EMBL" id="ML975282">
    <property type="protein sequence ID" value="KAF1835761.1"/>
    <property type="molecule type" value="Genomic_DNA"/>
</dbReference>
<dbReference type="Proteomes" id="UP000800040">
    <property type="component" value="Unassembled WGS sequence"/>
</dbReference>
<protein>
    <submittedName>
        <fullName evidence="2">Uncharacterized protein</fullName>
    </submittedName>
</protein>
<keyword evidence="3" id="KW-1185">Reference proteome</keyword>
<evidence type="ECO:0000313" key="3">
    <source>
        <dbReference type="Proteomes" id="UP000800040"/>
    </source>
</evidence>
<feature type="region of interest" description="Disordered" evidence="1">
    <location>
        <begin position="1"/>
        <end position="29"/>
    </location>
</feature>